<dbReference type="Gene3D" id="1.20.120.690">
    <property type="entry name" value="RDM1 protein domain"/>
    <property type="match status" value="1"/>
</dbReference>
<name>A0AAF0ZV88_SOLVR</name>
<dbReference type="AlphaFoldDB" id="A0AAF0ZV88"/>
<keyword evidence="1" id="KW-0479">Metal-binding</keyword>
<dbReference type="GO" id="GO:0003676">
    <property type="term" value="F:nucleic acid binding"/>
    <property type="evidence" value="ECO:0007669"/>
    <property type="project" value="InterPro"/>
</dbReference>
<feature type="transmembrane region" description="Helical" evidence="2">
    <location>
        <begin position="301"/>
        <end position="324"/>
    </location>
</feature>
<feature type="domain" description="CCHC-type" evidence="3">
    <location>
        <begin position="62"/>
        <end position="77"/>
    </location>
</feature>
<reference evidence="4" key="1">
    <citation type="submission" date="2023-08" db="EMBL/GenBank/DDBJ databases">
        <title>A de novo genome assembly of Solanum verrucosum Schlechtendal, a Mexican diploid species geographically isolated from the other diploid A-genome species in potato relatives.</title>
        <authorList>
            <person name="Hosaka K."/>
        </authorList>
    </citation>
    <scope>NUCLEOTIDE SEQUENCE</scope>
    <source>
        <tissue evidence="4">Young leaves</tissue>
    </source>
</reference>
<evidence type="ECO:0000256" key="1">
    <source>
        <dbReference type="PROSITE-ProRule" id="PRU00047"/>
    </source>
</evidence>
<keyword evidence="1" id="KW-0863">Zinc-finger</keyword>
<dbReference type="SUPFAM" id="SSF109920">
    <property type="entry name" value="Hypothetical protein At3g22680"/>
    <property type="match status" value="1"/>
</dbReference>
<dbReference type="PROSITE" id="PS50158">
    <property type="entry name" value="ZF_CCHC"/>
    <property type="match status" value="1"/>
</dbReference>
<dbReference type="GO" id="GO:0080188">
    <property type="term" value="P:gene silencing by siRNA-directed DNA methylation"/>
    <property type="evidence" value="ECO:0007669"/>
    <property type="project" value="InterPro"/>
</dbReference>
<feature type="transmembrane region" description="Helical" evidence="2">
    <location>
        <begin position="413"/>
        <end position="436"/>
    </location>
</feature>
<keyword evidence="5" id="KW-1185">Reference proteome</keyword>
<dbReference type="InterPro" id="IPR015270">
    <property type="entry name" value="RDM1_plant"/>
</dbReference>
<keyword evidence="2" id="KW-0472">Membrane</keyword>
<dbReference type="GO" id="GO:0008270">
    <property type="term" value="F:zinc ion binding"/>
    <property type="evidence" value="ECO:0007669"/>
    <property type="project" value="UniProtKB-KW"/>
</dbReference>
<feature type="transmembrane region" description="Helical" evidence="2">
    <location>
        <begin position="270"/>
        <end position="294"/>
    </location>
</feature>
<dbReference type="Pfam" id="PF09187">
    <property type="entry name" value="RdDM_RDM1"/>
    <property type="match status" value="1"/>
</dbReference>
<evidence type="ECO:0000313" key="4">
    <source>
        <dbReference type="EMBL" id="WMV50630.1"/>
    </source>
</evidence>
<protein>
    <recommendedName>
        <fullName evidence="3">CCHC-type domain-containing protein</fullName>
    </recommendedName>
</protein>
<dbReference type="EMBL" id="CP133621">
    <property type="protein sequence ID" value="WMV50630.1"/>
    <property type="molecule type" value="Genomic_DNA"/>
</dbReference>
<gene>
    <name evidence="4" type="ORF">MTR67_044015</name>
</gene>
<dbReference type="PANTHER" id="PTHR36366">
    <property type="entry name" value="PROTEIN RDM1"/>
    <property type="match status" value="1"/>
</dbReference>
<dbReference type="InterPro" id="IPR001878">
    <property type="entry name" value="Znf_CCHC"/>
</dbReference>
<evidence type="ECO:0000259" key="3">
    <source>
        <dbReference type="PROSITE" id="PS50158"/>
    </source>
</evidence>
<dbReference type="PANTHER" id="PTHR36366:SF1">
    <property type="entry name" value="PROTEIN RDM1"/>
    <property type="match status" value="1"/>
</dbReference>
<feature type="transmembrane region" description="Helical" evidence="2">
    <location>
        <begin position="372"/>
        <end position="393"/>
    </location>
</feature>
<dbReference type="GO" id="GO:0000419">
    <property type="term" value="C:RNA polymerase V complex"/>
    <property type="evidence" value="ECO:0007669"/>
    <property type="project" value="TreeGrafter"/>
</dbReference>
<keyword evidence="2" id="KW-0812">Transmembrane</keyword>
<keyword evidence="2" id="KW-1133">Transmembrane helix</keyword>
<evidence type="ECO:0000256" key="2">
    <source>
        <dbReference type="SAM" id="Phobius"/>
    </source>
</evidence>
<organism evidence="4 5">
    <name type="scientific">Solanum verrucosum</name>
    <dbReference type="NCBI Taxonomy" id="315347"/>
    <lineage>
        <taxon>Eukaryota</taxon>
        <taxon>Viridiplantae</taxon>
        <taxon>Streptophyta</taxon>
        <taxon>Embryophyta</taxon>
        <taxon>Tracheophyta</taxon>
        <taxon>Spermatophyta</taxon>
        <taxon>Magnoliopsida</taxon>
        <taxon>eudicotyledons</taxon>
        <taxon>Gunneridae</taxon>
        <taxon>Pentapetalae</taxon>
        <taxon>asterids</taxon>
        <taxon>lamiids</taxon>
        <taxon>Solanales</taxon>
        <taxon>Solanaceae</taxon>
        <taxon>Solanoideae</taxon>
        <taxon>Solaneae</taxon>
        <taxon>Solanum</taxon>
    </lineage>
</organism>
<evidence type="ECO:0000313" key="5">
    <source>
        <dbReference type="Proteomes" id="UP001234989"/>
    </source>
</evidence>
<dbReference type="InterPro" id="IPR036319">
    <property type="entry name" value="RDM1_sf"/>
</dbReference>
<sequence length="451" mass="51013">MIKIIAPAPKIRSDFRSKKSQNSRARPTQFQGTVAQRTNWIPTCAKCGKNHPGECCDGSNGCFKCGQIGNVMRECPKNKKVMALHIHPTVNKDFINPTQISTMKGADQFGDQVLSSDSSSSYDYEVLRRARMYQEYMKVVHMPTQRGFVIPFTSWVGFATSMKEFYGQPLHYLTNVQMKKFDKMRLGADNEDVPLDTIILGDFSSIIKGGRRSILTWSLLEILFRVDTPPYALASRAVDFVGSGQIGWAIGIPEIFYVVETLPRFYPIKLALPFLLGWPMIPNEFLVFVMQVLVPATNDAMTLLAFEDAVALLACAYMIALLAFEDAMTLFAFAYRMTLSVFEDAMALLAFEDVMTRLAFEDVWPSQCLKMMVFSAFVDAMNLLAFEDALALLPFEYMMAPLAFEDAMTFLDFAYRMALLVFEYAMTLLAFAYMMALMEAMVLTHLIIRHE</sequence>
<proteinExistence type="predicted"/>
<dbReference type="Proteomes" id="UP001234989">
    <property type="component" value="Chromosome 10"/>
</dbReference>
<accession>A0AAF0ZV88</accession>
<keyword evidence="1" id="KW-0862">Zinc</keyword>